<evidence type="ECO:0000259" key="16">
    <source>
        <dbReference type="PROSITE" id="PS50011"/>
    </source>
</evidence>
<dbReference type="InterPro" id="IPR008271">
    <property type="entry name" value="Ser/Thr_kinase_AS"/>
</dbReference>
<dbReference type="SMART" id="SM00285">
    <property type="entry name" value="PBD"/>
    <property type="match status" value="1"/>
</dbReference>
<dbReference type="InterPro" id="IPR000095">
    <property type="entry name" value="CRIB_dom"/>
</dbReference>
<keyword evidence="8 14" id="KW-0547">Nucleotide-binding</keyword>
<evidence type="ECO:0000313" key="18">
    <source>
        <dbReference type="EMBL" id="ORX90813.1"/>
    </source>
</evidence>
<dbReference type="GO" id="GO:0106310">
    <property type="term" value="F:protein serine kinase activity"/>
    <property type="evidence" value="ECO:0007669"/>
    <property type="project" value="RHEA"/>
</dbReference>
<dbReference type="InterPro" id="IPR036936">
    <property type="entry name" value="CRIB_dom_sf"/>
</dbReference>
<evidence type="ECO:0000256" key="4">
    <source>
        <dbReference type="ARBA" id="ARBA00022490"/>
    </source>
</evidence>
<dbReference type="Gene3D" id="3.90.810.10">
    <property type="entry name" value="CRIB domain"/>
    <property type="match status" value="1"/>
</dbReference>
<dbReference type="PANTHER" id="PTHR45832">
    <property type="entry name" value="SERINE/THREONINE-PROTEIN KINASE SAMKA-RELATED-RELATED"/>
    <property type="match status" value="1"/>
</dbReference>
<reference evidence="18 19" key="1">
    <citation type="submission" date="2016-07" db="EMBL/GenBank/DDBJ databases">
        <title>Pervasive Adenine N6-methylation of Active Genes in Fungi.</title>
        <authorList>
            <consortium name="DOE Joint Genome Institute"/>
            <person name="Mondo S.J."/>
            <person name="Dannebaum R.O."/>
            <person name="Kuo R.C."/>
            <person name="Labutti K."/>
            <person name="Haridas S."/>
            <person name="Kuo A."/>
            <person name="Salamov A."/>
            <person name="Ahrendt S.R."/>
            <person name="Lipzen A."/>
            <person name="Sullivan W."/>
            <person name="Andreopoulos W.B."/>
            <person name="Clum A."/>
            <person name="Lindquist E."/>
            <person name="Daum C."/>
            <person name="Ramamoorthy G.K."/>
            <person name="Gryganskyi A."/>
            <person name="Culley D."/>
            <person name="Magnuson J.K."/>
            <person name="James T.Y."/>
            <person name="O'Malley M.A."/>
            <person name="Stajich J.E."/>
            <person name="Spatafora J.W."/>
            <person name="Visel A."/>
            <person name="Grigoriev I.V."/>
        </authorList>
    </citation>
    <scope>NUCLEOTIDE SEQUENCE [LARGE SCALE GENOMIC DNA]</scope>
    <source>
        <strain evidence="18 19">CBS 931.73</strain>
    </source>
</reference>
<dbReference type="InterPro" id="IPR051931">
    <property type="entry name" value="PAK3-like"/>
</dbReference>
<dbReference type="SUPFAM" id="SSF56112">
    <property type="entry name" value="Protein kinase-like (PK-like)"/>
    <property type="match status" value="1"/>
</dbReference>
<evidence type="ECO:0000256" key="5">
    <source>
        <dbReference type="ARBA" id="ARBA00022527"/>
    </source>
</evidence>
<comment type="catalytic activity">
    <reaction evidence="13">
        <text>L-seryl-[protein] + ATP = O-phospho-L-seryl-[protein] + ADP + H(+)</text>
        <dbReference type="Rhea" id="RHEA:17989"/>
        <dbReference type="Rhea" id="RHEA-COMP:9863"/>
        <dbReference type="Rhea" id="RHEA-COMP:11604"/>
        <dbReference type="ChEBI" id="CHEBI:15378"/>
        <dbReference type="ChEBI" id="CHEBI:29999"/>
        <dbReference type="ChEBI" id="CHEBI:30616"/>
        <dbReference type="ChEBI" id="CHEBI:83421"/>
        <dbReference type="ChEBI" id="CHEBI:456216"/>
        <dbReference type="EC" id="2.7.11.1"/>
    </reaction>
</comment>
<evidence type="ECO:0000256" key="1">
    <source>
        <dbReference type="ARBA" id="ARBA00004245"/>
    </source>
</evidence>
<dbReference type="SUPFAM" id="SSF47912">
    <property type="entry name" value="Wiscott-Aldrich syndrome protein, WASP, C-terminal domain"/>
    <property type="match status" value="1"/>
</dbReference>
<keyword evidence="4" id="KW-0963">Cytoplasm</keyword>
<evidence type="ECO:0000256" key="11">
    <source>
        <dbReference type="ARBA" id="ARBA00023212"/>
    </source>
</evidence>
<comment type="catalytic activity">
    <reaction evidence="12">
        <text>L-threonyl-[protein] + ATP = O-phospho-L-threonyl-[protein] + ADP + H(+)</text>
        <dbReference type="Rhea" id="RHEA:46608"/>
        <dbReference type="Rhea" id="RHEA-COMP:11060"/>
        <dbReference type="Rhea" id="RHEA-COMP:11605"/>
        <dbReference type="ChEBI" id="CHEBI:15378"/>
        <dbReference type="ChEBI" id="CHEBI:30013"/>
        <dbReference type="ChEBI" id="CHEBI:30616"/>
        <dbReference type="ChEBI" id="CHEBI:61977"/>
        <dbReference type="ChEBI" id="CHEBI:456216"/>
        <dbReference type="EC" id="2.7.11.1"/>
    </reaction>
</comment>
<dbReference type="InterPro" id="IPR033923">
    <property type="entry name" value="PAK_BD"/>
</dbReference>
<dbReference type="FunFam" id="3.90.810.10:FF:000007">
    <property type="entry name" value="Non-specific serine/threonine protein kinase"/>
    <property type="match status" value="1"/>
</dbReference>
<proteinExistence type="inferred from homology"/>
<sequence>MSDSSLHNSYVSANRLQHKPKDLPYNQKEYDFVPKRNPPPPPKLSRSTSSSAVNRFGSTSTSLRQPHASPRSPDRYPREPNRNSVGQSLSTPSSSSSLRTLNPAYKGSLEPVTPAGDHGKNTFKGVLSSFVTSVSDFLSADKKMEISSPYNPVHVTHVGFNPDTGEFTGLPKEWQLLLQEAGITKQDQRAHPQAVLDVIGFYTDSAKKKDDSVWSKFNHVQKTGGHSPGPEISRTPSSNNSPVEKKRTPPKIPARFSSPPPLKELRSLTPPNHHRPPVPVGIENAAKPPTSNHQGGEQAGASSSSTRRPKPSSRNKGPTSEDVINRLMEICTDADPTKLYRNLQKIGQGASGGVYTAHQVGTDISVAIKQMNLEQQPKKDLIINEIIVMKESQHVNIVNYIDSFLWKGDLWVVMEYMEGGSLTDVVTTNIMTEAQIAAICKECLKGLAHLHSKGVIHRDIKSDNILLSMKGEIKLTDFGFCAQLNDIHSKRTTMVGTPYWMAPEVVTRKEYGPKVDIWSLGIMAIEMVEGEPPYLNENPLRVSNEPSGKHLGMSSLIHFDRFPLRRFTFIATNGTPTLQEPEKLSPVFRDFLDCCLEVDAERRPSAIQLLEHPFLKKADPLRTLAPLIRAARENCKK</sequence>
<dbReference type="CDD" id="cd06614">
    <property type="entry name" value="STKc_PAK"/>
    <property type="match status" value="1"/>
</dbReference>
<dbReference type="CDD" id="cd01093">
    <property type="entry name" value="CRIB_PAK_like"/>
    <property type="match status" value="1"/>
</dbReference>
<evidence type="ECO:0000256" key="13">
    <source>
        <dbReference type="ARBA" id="ARBA00048679"/>
    </source>
</evidence>
<dbReference type="InterPro" id="IPR000719">
    <property type="entry name" value="Prot_kinase_dom"/>
</dbReference>
<dbReference type="InterPro" id="IPR011009">
    <property type="entry name" value="Kinase-like_dom_sf"/>
</dbReference>
<dbReference type="FunFam" id="3.30.200.20:FF:000385">
    <property type="entry name" value="Non-specific serine/threonine protein kinase"/>
    <property type="match status" value="1"/>
</dbReference>
<dbReference type="EC" id="2.7.11.1" evidence="3"/>
<name>A0A1Y1XYH6_9FUNG</name>
<feature type="binding site" evidence="14">
    <location>
        <position position="369"/>
    </location>
    <ligand>
        <name>ATP</name>
        <dbReference type="ChEBI" id="CHEBI:30616"/>
    </ligand>
</feature>
<evidence type="ECO:0000256" key="15">
    <source>
        <dbReference type="SAM" id="MobiDB-lite"/>
    </source>
</evidence>
<dbReference type="InParanoid" id="A0A1Y1XYH6"/>
<dbReference type="InterPro" id="IPR011026">
    <property type="entry name" value="WAS_C"/>
</dbReference>
<feature type="region of interest" description="Disordered" evidence="15">
    <location>
        <begin position="219"/>
        <end position="323"/>
    </location>
</feature>
<dbReference type="OrthoDB" id="248923at2759"/>
<dbReference type="PROSITE" id="PS00107">
    <property type="entry name" value="PROTEIN_KINASE_ATP"/>
    <property type="match status" value="1"/>
</dbReference>
<dbReference type="STRING" id="1314790.A0A1Y1XYH6"/>
<evidence type="ECO:0000259" key="17">
    <source>
        <dbReference type="PROSITE" id="PS50108"/>
    </source>
</evidence>
<dbReference type="Pfam" id="PF00069">
    <property type="entry name" value="Pkinase"/>
    <property type="match status" value="1"/>
</dbReference>
<feature type="domain" description="Protein kinase" evidence="16">
    <location>
        <begin position="340"/>
        <end position="615"/>
    </location>
</feature>
<comment type="caution">
    <text evidence="18">The sequence shown here is derived from an EMBL/GenBank/DDBJ whole genome shotgun (WGS) entry which is preliminary data.</text>
</comment>
<keyword evidence="10 14" id="KW-0067">ATP-binding</keyword>
<dbReference type="GO" id="GO:0005856">
    <property type="term" value="C:cytoskeleton"/>
    <property type="evidence" value="ECO:0007669"/>
    <property type="project" value="UniProtKB-SubCell"/>
</dbReference>
<dbReference type="PROSITE" id="PS50108">
    <property type="entry name" value="CRIB"/>
    <property type="match status" value="1"/>
</dbReference>
<evidence type="ECO:0000256" key="6">
    <source>
        <dbReference type="ARBA" id="ARBA00022553"/>
    </source>
</evidence>
<keyword evidence="5" id="KW-0723">Serine/threonine-protein kinase</keyword>
<dbReference type="AlphaFoldDB" id="A0A1Y1XYH6"/>
<comment type="subcellular location">
    <subcellularLocation>
        <location evidence="1">Cytoplasm</location>
        <location evidence="1">Cytoskeleton</location>
    </subcellularLocation>
</comment>
<evidence type="ECO:0000256" key="8">
    <source>
        <dbReference type="ARBA" id="ARBA00022741"/>
    </source>
</evidence>
<dbReference type="PROSITE" id="PS00108">
    <property type="entry name" value="PROTEIN_KINASE_ST"/>
    <property type="match status" value="1"/>
</dbReference>
<organism evidence="18 19">
    <name type="scientific">Basidiobolus meristosporus CBS 931.73</name>
    <dbReference type="NCBI Taxonomy" id="1314790"/>
    <lineage>
        <taxon>Eukaryota</taxon>
        <taxon>Fungi</taxon>
        <taxon>Fungi incertae sedis</taxon>
        <taxon>Zoopagomycota</taxon>
        <taxon>Entomophthoromycotina</taxon>
        <taxon>Basidiobolomycetes</taxon>
        <taxon>Basidiobolales</taxon>
        <taxon>Basidiobolaceae</taxon>
        <taxon>Basidiobolus</taxon>
    </lineage>
</organism>
<keyword evidence="19" id="KW-1185">Reference proteome</keyword>
<evidence type="ECO:0000256" key="12">
    <source>
        <dbReference type="ARBA" id="ARBA00047899"/>
    </source>
</evidence>
<feature type="compositionally biased region" description="Low complexity" evidence="15">
    <location>
        <begin position="84"/>
        <end position="97"/>
    </location>
</feature>
<evidence type="ECO:0000256" key="3">
    <source>
        <dbReference type="ARBA" id="ARBA00012513"/>
    </source>
</evidence>
<dbReference type="Gene3D" id="3.30.200.20">
    <property type="entry name" value="Phosphorylase Kinase, domain 1"/>
    <property type="match status" value="1"/>
</dbReference>
<evidence type="ECO:0000256" key="2">
    <source>
        <dbReference type="ARBA" id="ARBA00008874"/>
    </source>
</evidence>
<evidence type="ECO:0000313" key="19">
    <source>
        <dbReference type="Proteomes" id="UP000193498"/>
    </source>
</evidence>
<dbReference type="GO" id="GO:0004674">
    <property type="term" value="F:protein serine/threonine kinase activity"/>
    <property type="evidence" value="ECO:0007669"/>
    <property type="project" value="UniProtKB-KW"/>
</dbReference>
<dbReference type="EMBL" id="MCFE01000358">
    <property type="protein sequence ID" value="ORX90813.1"/>
    <property type="molecule type" value="Genomic_DNA"/>
</dbReference>
<keyword evidence="7" id="KW-0808">Transferase</keyword>
<dbReference type="Pfam" id="PF00786">
    <property type="entry name" value="PBD"/>
    <property type="match status" value="1"/>
</dbReference>
<comment type="similarity">
    <text evidence="2">Belongs to the protein kinase superfamily. STE Ser/Thr protein kinase family. STE20 subfamily.</text>
</comment>
<evidence type="ECO:0000256" key="10">
    <source>
        <dbReference type="ARBA" id="ARBA00022840"/>
    </source>
</evidence>
<dbReference type="Gene3D" id="1.10.510.10">
    <property type="entry name" value="Transferase(Phosphotransferase) domain 1"/>
    <property type="match status" value="1"/>
</dbReference>
<gene>
    <name evidence="18" type="ORF">K493DRAFT_317707</name>
</gene>
<feature type="compositionally biased region" description="Polar residues" evidence="15">
    <location>
        <begin position="52"/>
        <end position="64"/>
    </location>
</feature>
<accession>A0A1Y1XYH6</accession>
<evidence type="ECO:0000256" key="7">
    <source>
        <dbReference type="ARBA" id="ARBA00022679"/>
    </source>
</evidence>
<dbReference type="GO" id="GO:0007015">
    <property type="term" value="P:actin filament organization"/>
    <property type="evidence" value="ECO:0007669"/>
    <property type="project" value="InterPro"/>
</dbReference>
<evidence type="ECO:0000256" key="9">
    <source>
        <dbReference type="ARBA" id="ARBA00022777"/>
    </source>
</evidence>
<feature type="domain" description="CRIB" evidence="17">
    <location>
        <begin position="146"/>
        <end position="159"/>
    </location>
</feature>
<evidence type="ECO:0000256" key="14">
    <source>
        <dbReference type="PROSITE-ProRule" id="PRU10141"/>
    </source>
</evidence>
<keyword evidence="9 18" id="KW-0418">Kinase</keyword>
<dbReference type="SMART" id="SM00220">
    <property type="entry name" value="S_TKc"/>
    <property type="match status" value="1"/>
</dbReference>
<dbReference type="GO" id="GO:0005524">
    <property type="term" value="F:ATP binding"/>
    <property type="evidence" value="ECO:0007669"/>
    <property type="project" value="UniProtKB-UniRule"/>
</dbReference>
<dbReference type="FunCoup" id="A0A1Y1XYH6">
    <property type="interactions" value="769"/>
</dbReference>
<dbReference type="PROSITE" id="PS50011">
    <property type="entry name" value="PROTEIN_KINASE_DOM"/>
    <property type="match status" value="1"/>
</dbReference>
<protein>
    <recommendedName>
        <fullName evidence="3">non-specific serine/threonine protein kinase</fullName>
        <ecNumber evidence="3">2.7.11.1</ecNumber>
    </recommendedName>
</protein>
<dbReference type="Proteomes" id="UP000193498">
    <property type="component" value="Unassembled WGS sequence"/>
</dbReference>
<feature type="compositionally biased region" description="Polar residues" evidence="15">
    <location>
        <begin position="1"/>
        <end position="15"/>
    </location>
</feature>
<feature type="region of interest" description="Disordered" evidence="15">
    <location>
        <begin position="1"/>
        <end position="117"/>
    </location>
</feature>
<keyword evidence="6" id="KW-0597">Phosphoprotein</keyword>
<feature type="compositionally biased region" description="Basic and acidic residues" evidence="15">
    <location>
        <begin position="72"/>
        <end position="81"/>
    </location>
</feature>
<dbReference type="PANTHER" id="PTHR45832:SF22">
    <property type="entry name" value="SERINE_THREONINE-PROTEIN KINASE SAMKA-RELATED"/>
    <property type="match status" value="1"/>
</dbReference>
<dbReference type="InterPro" id="IPR017441">
    <property type="entry name" value="Protein_kinase_ATP_BS"/>
</dbReference>
<keyword evidence="11" id="KW-0206">Cytoskeleton</keyword>